<reference evidence="8" key="1">
    <citation type="submission" date="2025-08" db="UniProtKB">
        <authorList>
            <consortium name="RefSeq"/>
        </authorList>
    </citation>
    <scope>IDENTIFICATION</scope>
    <source>
        <strain evidence="8">USDA-PBARC FA_bdor</strain>
        <tissue evidence="8">Whole organism</tissue>
    </source>
</reference>
<dbReference type="Pfam" id="PF02104">
    <property type="entry name" value="SURF1"/>
    <property type="match status" value="1"/>
</dbReference>
<evidence type="ECO:0000256" key="6">
    <source>
        <dbReference type="RuleBase" id="RU363076"/>
    </source>
</evidence>
<proteinExistence type="inferred from homology"/>
<evidence type="ECO:0000313" key="8">
    <source>
        <dbReference type="RefSeq" id="XP_011309989.1"/>
    </source>
</evidence>
<dbReference type="Proteomes" id="UP000694866">
    <property type="component" value="Unplaced"/>
</dbReference>
<dbReference type="CDD" id="cd06662">
    <property type="entry name" value="SURF1"/>
    <property type="match status" value="1"/>
</dbReference>
<evidence type="ECO:0000256" key="3">
    <source>
        <dbReference type="ARBA" id="ARBA00022692"/>
    </source>
</evidence>
<dbReference type="GO" id="GO:0033617">
    <property type="term" value="P:mitochondrial respiratory chain complex IV assembly"/>
    <property type="evidence" value="ECO:0007669"/>
    <property type="project" value="TreeGrafter"/>
</dbReference>
<evidence type="ECO:0000256" key="4">
    <source>
        <dbReference type="ARBA" id="ARBA00022989"/>
    </source>
</evidence>
<dbReference type="InterPro" id="IPR045214">
    <property type="entry name" value="Surf1/Surf4"/>
</dbReference>
<dbReference type="GeneID" id="105270624"/>
<keyword evidence="4 6" id="KW-1133">Transmembrane helix</keyword>
<evidence type="ECO:0000313" key="7">
    <source>
        <dbReference type="Proteomes" id="UP000694866"/>
    </source>
</evidence>
<gene>
    <name evidence="8" type="primary">Surf1</name>
</gene>
<dbReference type="PANTHER" id="PTHR23427:SF2">
    <property type="entry name" value="SURFEIT LOCUS PROTEIN 1"/>
    <property type="match status" value="1"/>
</dbReference>
<feature type="transmembrane region" description="Helical" evidence="6">
    <location>
        <begin position="58"/>
        <end position="77"/>
    </location>
</feature>
<dbReference type="RefSeq" id="XP_011309989.1">
    <property type="nucleotide sequence ID" value="XM_011311687.1"/>
</dbReference>
<dbReference type="PROSITE" id="PS50895">
    <property type="entry name" value="SURF1"/>
    <property type="match status" value="1"/>
</dbReference>
<dbReference type="InterPro" id="IPR002994">
    <property type="entry name" value="Surf1/Shy1"/>
</dbReference>
<dbReference type="CTD" id="6834"/>
<evidence type="ECO:0000256" key="5">
    <source>
        <dbReference type="ARBA" id="ARBA00023136"/>
    </source>
</evidence>
<accession>A0A9R1U675</accession>
<keyword evidence="5 6" id="KW-0472">Membrane</keyword>
<comment type="subcellular location">
    <subcellularLocation>
        <location evidence="1">Membrane</location>
    </subcellularLocation>
    <subcellularLocation>
        <location evidence="6">Mitochondrion inner membrane</location>
        <topology evidence="6">Multi-pass membrane protein</topology>
    </subcellularLocation>
</comment>
<keyword evidence="3 6" id="KW-0812">Transmembrane</keyword>
<comment type="function">
    <text evidence="6">Probably involved in the biogenesis of the COX complex.</text>
</comment>
<keyword evidence="6" id="KW-0999">Mitochondrion inner membrane</keyword>
<keyword evidence="7" id="KW-1185">Reference proteome</keyword>
<sequence>MNLLRLITSSKCQNLLSKIRPTIDECFSPRILYHRTSFDHKHRKHQEKKQQQEEIDGIGWLLLIMPISTFALGTWQVKRREWKLQLLKDLHEKVSSDPISFPENPQVLDNMEYRPVRVKGEFLYDKEIRIGPKSLIIGGSAVGEKTGGLMSTTSSTGYWIVTPFKLVDRDMTILINRGWVKGRRGKIPAKELGHVPGVVELTGIVRLNETRPVFVPKNSPHAGIFVYRDINAMAELTNSSPIFLDLIARDGTPGGPIAGQTRISMRNEHMSYIITWYTLSALTAFMWYRLYILKLPLL</sequence>
<feature type="transmembrane region" description="Helical" evidence="6">
    <location>
        <begin position="270"/>
        <end position="288"/>
    </location>
</feature>
<dbReference type="OrthoDB" id="10040024at2759"/>
<dbReference type="AlphaFoldDB" id="A0A9R1U675"/>
<dbReference type="GO" id="GO:0005743">
    <property type="term" value="C:mitochondrial inner membrane"/>
    <property type="evidence" value="ECO:0007669"/>
    <property type="project" value="UniProtKB-SubCell"/>
</dbReference>
<comment type="similarity">
    <text evidence="2 6">Belongs to the SURF1 family.</text>
</comment>
<keyword evidence="6" id="KW-0496">Mitochondrion</keyword>
<evidence type="ECO:0000256" key="1">
    <source>
        <dbReference type="ARBA" id="ARBA00004370"/>
    </source>
</evidence>
<dbReference type="PANTHER" id="PTHR23427">
    <property type="entry name" value="SURFEIT LOCUS PROTEIN"/>
    <property type="match status" value="1"/>
</dbReference>
<organism evidence="7 8">
    <name type="scientific">Fopius arisanus</name>
    <dbReference type="NCBI Taxonomy" id="64838"/>
    <lineage>
        <taxon>Eukaryota</taxon>
        <taxon>Metazoa</taxon>
        <taxon>Ecdysozoa</taxon>
        <taxon>Arthropoda</taxon>
        <taxon>Hexapoda</taxon>
        <taxon>Insecta</taxon>
        <taxon>Pterygota</taxon>
        <taxon>Neoptera</taxon>
        <taxon>Endopterygota</taxon>
        <taxon>Hymenoptera</taxon>
        <taxon>Apocrita</taxon>
        <taxon>Ichneumonoidea</taxon>
        <taxon>Braconidae</taxon>
        <taxon>Opiinae</taxon>
        <taxon>Fopius</taxon>
    </lineage>
</organism>
<dbReference type="KEGG" id="fas:105270624"/>
<evidence type="ECO:0000256" key="2">
    <source>
        <dbReference type="ARBA" id="ARBA00007165"/>
    </source>
</evidence>
<protein>
    <recommendedName>
        <fullName evidence="6">SURF1-like protein</fullName>
    </recommendedName>
</protein>
<name>A0A9R1U675_9HYME</name>